<comment type="caution">
    <text evidence="1">The sequence shown here is derived from an EMBL/GenBank/DDBJ whole genome shotgun (WGS) entry which is preliminary data.</text>
</comment>
<evidence type="ECO:0000313" key="1">
    <source>
        <dbReference type="EMBL" id="RNA16056.1"/>
    </source>
</evidence>
<dbReference type="AlphaFoldDB" id="A0A3M7QXJ4"/>
<protein>
    <submittedName>
        <fullName evidence="1">Uncharacterized protein</fullName>
    </submittedName>
</protein>
<dbReference type="EMBL" id="REGN01004818">
    <property type="protein sequence ID" value="RNA16056.1"/>
    <property type="molecule type" value="Genomic_DNA"/>
</dbReference>
<dbReference type="Proteomes" id="UP000276133">
    <property type="component" value="Unassembled WGS sequence"/>
</dbReference>
<keyword evidence="2" id="KW-1185">Reference proteome</keyword>
<proteinExistence type="predicted"/>
<sequence length="101" mass="11981">MIKKSATQQQYNENVLPFAQYFDKLTSHIIDPYGINTMKYSEDHENEENIDKVGQKRRRIDIAHAINHWVVISNYNPSEPEFNRKFPTSFFPTHLIKLTKL</sequence>
<accession>A0A3M7QXJ4</accession>
<name>A0A3M7QXJ4_BRAPC</name>
<reference evidence="1 2" key="1">
    <citation type="journal article" date="2018" name="Sci. Rep.">
        <title>Genomic signatures of local adaptation to the degree of environmental predictability in rotifers.</title>
        <authorList>
            <person name="Franch-Gras L."/>
            <person name="Hahn C."/>
            <person name="Garcia-Roger E.M."/>
            <person name="Carmona M.J."/>
            <person name="Serra M."/>
            <person name="Gomez A."/>
        </authorList>
    </citation>
    <scope>NUCLEOTIDE SEQUENCE [LARGE SCALE GENOMIC DNA]</scope>
    <source>
        <strain evidence="1">HYR1</strain>
    </source>
</reference>
<organism evidence="1 2">
    <name type="scientific">Brachionus plicatilis</name>
    <name type="common">Marine rotifer</name>
    <name type="synonym">Brachionus muelleri</name>
    <dbReference type="NCBI Taxonomy" id="10195"/>
    <lineage>
        <taxon>Eukaryota</taxon>
        <taxon>Metazoa</taxon>
        <taxon>Spiralia</taxon>
        <taxon>Gnathifera</taxon>
        <taxon>Rotifera</taxon>
        <taxon>Eurotatoria</taxon>
        <taxon>Monogononta</taxon>
        <taxon>Pseudotrocha</taxon>
        <taxon>Ploima</taxon>
        <taxon>Brachionidae</taxon>
        <taxon>Brachionus</taxon>
    </lineage>
</organism>
<evidence type="ECO:0000313" key="2">
    <source>
        <dbReference type="Proteomes" id="UP000276133"/>
    </source>
</evidence>
<gene>
    <name evidence="1" type="ORF">BpHYR1_048578</name>
</gene>